<evidence type="ECO:0000313" key="3">
    <source>
        <dbReference type="EMBL" id="QHI67988.1"/>
    </source>
</evidence>
<evidence type="ECO:0000313" key="4">
    <source>
        <dbReference type="Proteomes" id="UP000464954"/>
    </source>
</evidence>
<feature type="signal peptide" evidence="1">
    <location>
        <begin position="1"/>
        <end position="21"/>
    </location>
</feature>
<dbReference type="KEGG" id="taer:GT409_00495"/>
<dbReference type="SUPFAM" id="SSF52266">
    <property type="entry name" value="SGNH hydrolase"/>
    <property type="match status" value="1"/>
</dbReference>
<dbReference type="RefSeq" id="WP_160626022.1">
    <property type="nucleotide sequence ID" value="NZ_CP047593.1"/>
</dbReference>
<keyword evidence="4" id="KW-1185">Reference proteome</keyword>
<dbReference type="InterPro" id="IPR036514">
    <property type="entry name" value="SGNH_hydro_sf"/>
</dbReference>
<dbReference type="InterPro" id="IPR013830">
    <property type="entry name" value="SGNH_hydro"/>
</dbReference>
<evidence type="ECO:0000256" key="1">
    <source>
        <dbReference type="SAM" id="SignalP"/>
    </source>
</evidence>
<organism evidence="3 4">
    <name type="scientific">Tichowtungia aerotolerans</name>
    <dbReference type="NCBI Taxonomy" id="2697043"/>
    <lineage>
        <taxon>Bacteria</taxon>
        <taxon>Pseudomonadati</taxon>
        <taxon>Kiritimatiellota</taxon>
        <taxon>Tichowtungiia</taxon>
        <taxon>Tichowtungiales</taxon>
        <taxon>Tichowtungiaceae</taxon>
        <taxon>Tichowtungia</taxon>
    </lineage>
</organism>
<dbReference type="GO" id="GO:0004622">
    <property type="term" value="F:phosphatidylcholine lysophospholipase activity"/>
    <property type="evidence" value="ECO:0007669"/>
    <property type="project" value="TreeGrafter"/>
</dbReference>
<dbReference type="AlphaFoldDB" id="A0A6P1M720"/>
<evidence type="ECO:0000259" key="2">
    <source>
        <dbReference type="Pfam" id="PF13472"/>
    </source>
</evidence>
<dbReference type="Proteomes" id="UP000464954">
    <property type="component" value="Chromosome"/>
</dbReference>
<feature type="chain" id="PRO_5026838703" evidence="1">
    <location>
        <begin position="22"/>
        <end position="242"/>
    </location>
</feature>
<reference evidence="3 4" key="1">
    <citation type="submission" date="2020-01" db="EMBL/GenBank/DDBJ databases">
        <title>Ponticoccus aerotolerans gen. nov., sp. nov., an anaerobic bacterium and proposal of Ponticoccusceae fam. nov., Ponticoccusles ord. nov. and Ponticoccuse classis nov. in the phylum Kiritimatiellaeota.</title>
        <authorList>
            <person name="Zhou L.Y."/>
            <person name="Du Z.J."/>
        </authorList>
    </citation>
    <scope>NUCLEOTIDE SEQUENCE [LARGE SCALE GENOMIC DNA]</scope>
    <source>
        <strain evidence="3 4">S-5007</strain>
    </source>
</reference>
<dbReference type="Pfam" id="PF13472">
    <property type="entry name" value="Lipase_GDSL_2"/>
    <property type="match status" value="1"/>
</dbReference>
<dbReference type="InterPro" id="IPR051532">
    <property type="entry name" value="Ester_Hydrolysis_Enzymes"/>
</dbReference>
<dbReference type="PANTHER" id="PTHR30383">
    <property type="entry name" value="THIOESTERASE 1/PROTEASE 1/LYSOPHOSPHOLIPASE L1"/>
    <property type="match status" value="1"/>
</dbReference>
<keyword evidence="1" id="KW-0732">Signal</keyword>
<protein>
    <submittedName>
        <fullName evidence="3">SGNH/GDSL hydrolase family protein</fullName>
    </submittedName>
</protein>
<dbReference type="EMBL" id="CP047593">
    <property type="protein sequence ID" value="QHI67988.1"/>
    <property type="molecule type" value="Genomic_DNA"/>
</dbReference>
<sequence length="242" mass="26215">MKNFGISLFLAGLICVSAAGAPSRLIQNLEAGNSQTLVYYGTSLTEAGKWTVQLTEVLQARYGQLVNTENCAKSGRDSVWGLANLASRVIPRNPDTVIIEFSMNDAIHSRNISVENARANLLSMVSALQQANPDVEVILLTMNPVGGEVAERTADHPYYRGNLPDYYQMVRDVAASHGLQLIDLNAVWNDWIADHPGEFGLYVPDGVHPNKTACREVILPGVLKGLGGGTVRLAVDSVENVR</sequence>
<keyword evidence="3" id="KW-0378">Hydrolase</keyword>
<accession>A0A6P1M720</accession>
<name>A0A6P1M720_9BACT</name>
<gene>
    <name evidence="3" type="ORF">GT409_00495</name>
</gene>
<dbReference type="Gene3D" id="3.40.50.1110">
    <property type="entry name" value="SGNH hydrolase"/>
    <property type="match status" value="1"/>
</dbReference>
<feature type="domain" description="SGNH hydrolase-type esterase" evidence="2">
    <location>
        <begin position="41"/>
        <end position="211"/>
    </location>
</feature>
<dbReference type="PANTHER" id="PTHR30383:SF5">
    <property type="entry name" value="SGNH HYDROLASE-TYPE ESTERASE DOMAIN-CONTAINING PROTEIN"/>
    <property type="match status" value="1"/>
</dbReference>
<proteinExistence type="predicted"/>